<feature type="domain" description="Aminomethyltransferase C-terminal" evidence="1">
    <location>
        <begin position="2"/>
        <end position="64"/>
    </location>
</feature>
<evidence type="ECO:0000259" key="1">
    <source>
        <dbReference type="Pfam" id="PF08669"/>
    </source>
</evidence>
<sequence length="74" mass="7828">MPIHHDGERVGRTTSVTWSPTVGKVIGFAHVDPAVAVPGTEVIVDWLADGLVGSVSASLVELPHFQLKRVAKTS</sequence>
<reference evidence="2" key="1">
    <citation type="submission" date="2018-05" db="EMBL/GenBank/DDBJ databases">
        <authorList>
            <person name="Lanie J.A."/>
            <person name="Ng W.-L."/>
            <person name="Kazmierczak K.M."/>
            <person name="Andrzejewski T.M."/>
            <person name="Davidsen T.M."/>
            <person name="Wayne K.J."/>
            <person name="Tettelin H."/>
            <person name="Glass J.I."/>
            <person name="Rusch D."/>
            <person name="Podicherti R."/>
            <person name="Tsui H.-C.T."/>
            <person name="Winkler M.E."/>
        </authorList>
    </citation>
    <scope>NUCLEOTIDE SEQUENCE</scope>
</reference>
<evidence type="ECO:0000313" key="2">
    <source>
        <dbReference type="EMBL" id="SVE10178.1"/>
    </source>
</evidence>
<dbReference type="AlphaFoldDB" id="A0A383ASQ8"/>
<organism evidence="2">
    <name type="scientific">marine metagenome</name>
    <dbReference type="NCBI Taxonomy" id="408172"/>
    <lineage>
        <taxon>unclassified sequences</taxon>
        <taxon>metagenomes</taxon>
        <taxon>ecological metagenomes</taxon>
    </lineage>
</organism>
<accession>A0A383ASQ8</accession>
<dbReference type="EMBL" id="UINC01194204">
    <property type="protein sequence ID" value="SVE10178.1"/>
    <property type="molecule type" value="Genomic_DNA"/>
</dbReference>
<protein>
    <recommendedName>
        <fullName evidence="1">Aminomethyltransferase C-terminal domain-containing protein</fullName>
    </recommendedName>
</protein>
<dbReference type="InterPro" id="IPR013977">
    <property type="entry name" value="GcvT_C"/>
</dbReference>
<name>A0A383ASQ8_9ZZZZ</name>
<dbReference type="Pfam" id="PF08669">
    <property type="entry name" value="GCV_T_C"/>
    <property type="match status" value="1"/>
</dbReference>
<proteinExistence type="predicted"/>
<gene>
    <name evidence="2" type="ORF">METZ01_LOCUS463032</name>
</gene>
<dbReference type="InterPro" id="IPR029043">
    <property type="entry name" value="GcvT/YgfZ_C"/>
</dbReference>
<dbReference type="Gene3D" id="2.40.30.110">
    <property type="entry name" value="Aminomethyltransferase beta-barrel domains"/>
    <property type="match status" value="1"/>
</dbReference>
<dbReference type="SUPFAM" id="SSF101790">
    <property type="entry name" value="Aminomethyltransferase beta-barrel domain"/>
    <property type="match status" value="1"/>
</dbReference>